<feature type="non-terminal residue" evidence="2">
    <location>
        <position position="210"/>
    </location>
</feature>
<reference evidence="3" key="1">
    <citation type="journal article" date="2012" name="PLoS Genet.">
        <title>The genomes of the fungal plant pathogens Cladosporium fulvum and Dothistroma septosporum reveal adaptation to different hosts and lifestyles but also signatures of common ancestry.</title>
        <authorList>
            <person name="de Wit P.J.G.M."/>
            <person name="van der Burgt A."/>
            <person name="Oekmen B."/>
            <person name="Stergiopoulos I."/>
            <person name="Abd-Elsalam K.A."/>
            <person name="Aerts A.L."/>
            <person name="Bahkali A.H."/>
            <person name="Beenen H.G."/>
            <person name="Chettri P."/>
            <person name="Cox M.P."/>
            <person name="Datema E."/>
            <person name="de Vries R.P."/>
            <person name="Dhillon B."/>
            <person name="Ganley A.R."/>
            <person name="Griffiths S.A."/>
            <person name="Guo Y."/>
            <person name="Hamelin R.C."/>
            <person name="Henrissat B."/>
            <person name="Kabir M.S."/>
            <person name="Jashni M.K."/>
            <person name="Kema G."/>
            <person name="Klaubauf S."/>
            <person name="Lapidus A."/>
            <person name="Levasseur A."/>
            <person name="Lindquist E."/>
            <person name="Mehrabi R."/>
            <person name="Ohm R.A."/>
            <person name="Owen T.J."/>
            <person name="Salamov A."/>
            <person name="Schwelm A."/>
            <person name="Schijlen E."/>
            <person name="Sun H."/>
            <person name="van den Burg H.A."/>
            <person name="van Ham R.C.H.J."/>
            <person name="Zhang S."/>
            <person name="Goodwin S.B."/>
            <person name="Grigoriev I.V."/>
            <person name="Collemare J."/>
            <person name="Bradshaw R.E."/>
        </authorList>
    </citation>
    <scope>NUCLEOTIDE SEQUENCE [LARGE SCALE GENOMIC DNA]</scope>
    <source>
        <strain evidence="3">NZE10 / CBS 128990</strain>
    </source>
</reference>
<feature type="compositionally biased region" description="Low complexity" evidence="1">
    <location>
        <begin position="42"/>
        <end position="55"/>
    </location>
</feature>
<proteinExistence type="predicted"/>
<organism evidence="2 3">
    <name type="scientific">Dothistroma septosporum (strain NZE10 / CBS 128990)</name>
    <name type="common">Red band needle blight fungus</name>
    <name type="synonym">Mycosphaerella pini</name>
    <dbReference type="NCBI Taxonomy" id="675120"/>
    <lineage>
        <taxon>Eukaryota</taxon>
        <taxon>Fungi</taxon>
        <taxon>Dikarya</taxon>
        <taxon>Ascomycota</taxon>
        <taxon>Pezizomycotina</taxon>
        <taxon>Dothideomycetes</taxon>
        <taxon>Dothideomycetidae</taxon>
        <taxon>Mycosphaerellales</taxon>
        <taxon>Mycosphaerellaceae</taxon>
        <taxon>Dothistroma</taxon>
    </lineage>
</organism>
<feature type="compositionally biased region" description="Low complexity" evidence="1">
    <location>
        <begin position="8"/>
        <end position="33"/>
    </location>
</feature>
<accession>N1PQN4</accession>
<protein>
    <submittedName>
        <fullName evidence="2">Uncharacterized protein</fullName>
    </submittedName>
</protein>
<evidence type="ECO:0000256" key="1">
    <source>
        <dbReference type="SAM" id="MobiDB-lite"/>
    </source>
</evidence>
<dbReference type="EMBL" id="KB446538">
    <property type="protein sequence ID" value="EME45761.1"/>
    <property type="molecule type" value="Genomic_DNA"/>
</dbReference>
<evidence type="ECO:0000313" key="2">
    <source>
        <dbReference type="EMBL" id="EME45761.1"/>
    </source>
</evidence>
<dbReference type="AlphaFoldDB" id="N1PQN4"/>
<name>N1PQN4_DOTSN</name>
<feature type="compositionally biased region" description="Polar residues" evidence="1">
    <location>
        <begin position="201"/>
        <end position="210"/>
    </location>
</feature>
<sequence>MFSRRRGSSASRHSTAPLDQTTRSSAATAAAQAFLARPPPNANLSSAAAAAALRSVTSSPEPVGSIQTKRMVRRGSNASVGSSSIMSGRGGPPRGALQRRDSQGSMTERTFRSPSPGGRGHGTVSLTMNAPPVPAISQSMYARQHQRSSSMEPQQRVVSPTPNGRGQRASSMDRRNMPPTSTKRGGKRLSNVNEELERTNDNGGVNFSRP</sequence>
<keyword evidence="3" id="KW-1185">Reference proteome</keyword>
<feature type="compositionally biased region" description="Polar residues" evidence="1">
    <location>
        <begin position="76"/>
        <end position="86"/>
    </location>
</feature>
<dbReference type="Proteomes" id="UP000016933">
    <property type="component" value="Unassembled WGS sequence"/>
</dbReference>
<dbReference type="OMA" id="NTRGMSV"/>
<evidence type="ECO:0000313" key="3">
    <source>
        <dbReference type="Proteomes" id="UP000016933"/>
    </source>
</evidence>
<dbReference type="HOGENOM" id="CLU_1242690_0_0_1"/>
<dbReference type="OrthoDB" id="5423926at2759"/>
<reference evidence="2 3" key="2">
    <citation type="journal article" date="2012" name="PLoS Pathog.">
        <title>Diverse lifestyles and strategies of plant pathogenesis encoded in the genomes of eighteen Dothideomycetes fungi.</title>
        <authorList>
            <person name="Ohm R.A."/>
            <person name="Feau N."/>
            <person name="Henrissat B."/>
            <person name="Schoch C.L."/>
            <person name="Horwitz B.A."/>
            <person name="Barry K.W."/>
            <person name="Condon B.J."/>
            <person name="Copeland A.C."/>
            <person name="Dhillon B."/>
            <person name="Glaser F."/>
            <person name="Hesse C.N."/>
            <person name="Kosti I."/>
            <person name="LaButti K."/>
            <person name="Lindquist E.A."/>
            <person name="Lucas S."/>
            <person name="Salamov A.A."/>
            <person name="Bradshaw R.E."/>
            <person name="Ciuffetti L."/>
            <person name="Hamelin R.C."/>
            <person name="Kema G.H.J."/>
            <person name="Lawrence C."/>
            <person name="Scott J.A."/>
            <person name="Spatafora J.W."/>
            <person name="Turgeon B.G."/>
            <person name="de Wit P.J.G.M."/>
            <person name="Zhong S."/>
            <person name="Goodwin S.B."/>
            <person name="Grigoriev I.V."/>
        </authorList>
    </citation>
    <scope>NUCLEOTIDE SEQUENCE [LARGE SCALE GENOMIC DNA]</scope>
    <source>
        <strain evidence="3">NZE10 / CBS 128990</strain>
    </source>
</reference>
<feature type="compositionally biased region" description="Polar residues" evidence="1">
    <location>
        <begin position="136"/>
        <end position="170"/>
    </location>
</feature>
<dbReference type="eggNOG" id="ENOG502SI51">
    <property type="taxonomic scope" value="Eukaryota"/>
</dbReference>
<feature type="region of interest" description="Disordered" evidence="1">
    <location>
        <begin position="1"/>
        <end position="210"/>
    </location>
</feature>
<feature type="compositionally biased region" description="Polar residues" evidence="1">
    <location>
        <begin position="56"/>
        <end position="68"/>
    </location>
</feature>
<dbReference type="STRING" id="675120.N1PQN4"/>
<gene>
    <name evidence="2" type="ORF">DOTSEDRAFT_98712</name>
</gene>